<dbReference type="GO" id="GO:0005524">
    <property type="term" value="F:ATP binding"/>
    <property type="evidence" value="ECO:0007669"/>
    <property type="project" value="UniProtKB-UniRule"/>
</dbReference>
<evidence type="ECO:0000256" key="4">
    <source>
        <dbReference type="ARBA" id="ARBA00022741"/>
    </source>
</evidence>
<organism evidence="13">
    <name type="scientific">Candidatus Kentrum sp. LFY</name>
    <dbReference type="NCBI Taxonomy" id="2126342"/>
    <lineage>
        <taxon>Bacteria</taxon>
        <taxon>Pseudomonadati</taxon>
        <taxon>Pseudomonadota</taxon>
        <taxon>Gammaproteobacteria</taxon>
        <taxon>Candidatus Kentrum</taxon>
    </lineage>
</organism>
<dbReference type="PANTHER" id="PTHR42914">
    <property type="entry name" value="7-CYANO-7-DEAZAGUANINE SYNTHASE"/>
    <property type="match status" value="1"/>
</dbReference>
<feature type="binding site" evidence="11">
    <location>
        <begin position="14"/>
        <end position="24"/>
    </location>
    <ligand>
        <name>ATP</name>
        <dbReference type="ChEBI" id="CHEBI:30616"/>
    </ligand>
</feature>
<comment type="cofactor">
    <cofactor evidence="11">
        <name>Zn(2+)</name>
        <dbReference type="ChEBI" id="CHEBI:29105"/>
    </cofactor>
    <text evidence="11">Binds 1 zinc ion per subunit.</text>
</comment>
<keyword evidence="3 11" id="KW-0479">Metal-binding</keyword>
<comment type="similarity">
    <text evidence="8 11">Belongs to the QueC family.</text>
</comment>
<evidence type="ECO:0000256" key="5">
    <source>
        <dbReference type="ARBA" id="ARBA00022785"/>
    </source>
</evidence>
<dbReference type="AlphaFoldDB" id="A0A450V7X7"/>
<dbReference type="EMBL" id="CAADFH010000129">
    <property type="protein sequence ID" value="VFK00932.1"/>
    <property type="molecule type" value="Genomic_DNA"/>
</dbReference>
<dbReference type="PANTHER" id="PTHR42914:SF1">
    <property type="entry name" value="7-CYANO-7-DEAZAGUANINE SYNTHASE"/>
    <property type="match status" value="1"/>
</dbReference>
<keyword evidence="2 11" id="KW-0436">Ligase</keyword>
<sequence length="231" mass="24493">MSQPRTRRPAVILLSGGLDSATCLAIAKSEGFACHALSLDYGQRHLAELTAARHIAESSDIEAHEVARIDLADLCHSALTDPTSAIPQQPGSGIPITYVPARNTIFLSIAVGWAESMGARDIFIGVNAIDYSGYPDCRPEFISAFSQAIDLGTKAGVEGRGFTIHTPLIRMSKADIIRKGLELGVDLAATVSCYQADEEGNACGLCDACRLRRAGFQAIGATDPTRYARGA</sequence>
<dbReference type="GO" id="GO:0008270">
    <property type="term" value="F:zinc ion binding"/>
    <property type="evidence" value="ECO:0007669"/>
    <property type="project" value="UniProtKB-UniRule"/>
</dbReference>
<dbReference type="CDD" id="cd01995">
    <property type="entry name" value="QueC-like"/>
    <property type="match status" value="1"/>
</dbReference>
<dbReference type="InterPro" id="IPR018317">
    <property type="entry name" value="QueC"/>
</dbReference>
<feature type="binding site" evidence="11">
    <location>
        <position position="193"/>
    </location>
    <ligand>
        <name>Zn(2+)</name>
        <dbReference type="ChEBI" id="CHEBI:29105"/>
    </ligand>
</feature>
<dbReference type="SUPFAM" id="SSF52402">
    <property type="entry name" value="Adenine nucleotide alpha hydrolases-like"/>
    <property type="match status" value="1"/>
</dbReference>
<feature type="binding site" evidence="11">
    <location>
        <position position="209"/>
    </location>
    <ligand>
        <name>Zn(2+)</name>
        <dbReference type="ChEBI" id="CHEBI:29105"/>
    </ligand>
</feature>
<evidence type="ECO:0000256" key="1">
    <source>
        <dbReference type="ARBA" id="ARBA00005061"/>
    </source>
</evidence>
<comment type="catalytic activity">
    <reaction evidence="10 11">
        <text>7-carboxy-7-carbaguanine + NH4(+) + 2 ATP = 7-cyano-7-carbaguanine + 2 AMP + 2 diphosphate + 2 H(+)</text>
        <dbReference type="Rhea" id="RHEA:27982"/>
        <dbReference type="ChEBI" id="CHEBI:15378"/>
        <dbReference type="ChEBI" id="CHEBI:28938"/>
        <dbReference type="ChEBI" id="CHEBI:30616"/>
        <dbReference type="ChEBI" id="CHEBI:33019"/>
        <dbReference type="ChEBI" id="CHEBI:45075"/>
        <dbReference type="ChEBI" id="CHEBI:61036"/>
        <dbReference type="ChEBI" id="CHEBI:456215"/>
        <dbReference type="EC" id="6.3.4.20"/>
    </reaction>
</comment>
<feature type="binding site" evidence="11">
    <location>
        <position position="203"/>
    </location>
    <ligand>
        <name>Zn(2+)</name>
        <dbReference type="ChEBI" id="CHEBI:29105"/>
    </ligand>
</feature>
<evidence type="ECO:0000256" key="10">
    <source>
        <dbReference type="ARBA" id="ARBA00047890"/>
    </source>
</evidence>
<evidence type="ECO:0000256" key="7">
    <source>
        <dbReference type="ARBA" id="ARBA00022840"/>
    </source>
</evidence>
<evidence type="ECO:0000256" key="9">
    <source>
        <dbReference type="ARBA" id="ARBA00039149"/>
    </source>
</evidence>
<keyword evidence="5 11" id="KW-0671">Queuosine biosynthesis</keyword>
<evidence type="ECO:0000256" key="8">
    <source>
        <dbReference type="ARBA" id="ARBA00037993"/>
    </source>
</evidence>
<dbReference type="GO" id="GO:0016879">
    <property type="term" value="F:ligase activity, forming carbon-nitrogen bonds"/>
    <property type="evidence" value="ECO:0007669"/>
    <property type="project" value="UniProtKB-UniRule"/>
</dbReference>
<name>A0A450V7X7_9GAMM</name>
<evidence type="ECO:0000256" key="2">
    <source>
        <dbReference type="ARBA" id="ARBA00022598"/>
    </source>
</evidence>
<dbReference type="HAMAP" id="MF_01633">
    <property type="entry name" value="QueC"/>
    <property type="match status" value="1"/>
</dbReference>
<dbReference type="Pfam" id="PF06508">
    <property type="entry name" value="QueC"/>
    <property type="match status" value="1"/>
</dbReference>
<keyword evidence="4 11" id="KW-0547">Nucleotide-binding</keyword>
<dbReference type="PIRSF" id="PIRSF006293">
    <property type="entry name" value="ExsB"/>
    <property type="match status" value="1"/>
</dbReference>
<dbReference type="EC" id="6.3.4.20" evidence="9 11"/>
<comment type="function">
    <text evidence="11">Catalyzes the ATP-dependent conversion of 7-carboxy-7-deazaguanine (CDG) to 7-cyano-7-deazaguanine (preQ(0)).</text>
</comment>
<proteinExistence type="inferred from homology"/>
<dbReference type="NCBIfam" id="TIGR00364">
    <property type="entry name" value="7-cyano-7-deazaguanine synthase QueC"/>
    <property type="match status" value="1"/>
</dbReference>
<comment type="pathway">
    <text evidence="1 11">Purine metabolism; 7-cyano-7-deazaguanine biosynthesis.</text>
</comment>
<evidence type="ECO:0000256" key="3">
    <source>
        <dbReference type="ARBA" id="ARBA00022723"/>
    </source>
</evidence>
<keyword evidence="7 11" id="KW-0067">ATP-binding</keyword>
<dbReference type="InterPro" id="IPR014729">
    <property type="entry name" value="Rossmann-like_a/b/a_fold"/>
</dbReference>
<reference evidence="13" key="1">
    <citation type="submission" date="2019-02" db="EMBL/GenBank/DDBJ databases">
        <authorList>
            <person name="Gruber-Vodicka R. H."/>
            <person name="Seah K. B. B."/>
        </authorList>
    </citation>
    <scope>NUCLEOTIDE SEQUENCE</scope>
    <source>
        <strain evidence="13">BECK_M6</strain>
        <strain evidence="12">BECK_M7</strain>
    </source>
</reference>
<dbReference type="UniPathway" id="UPA00391"/>
<evidence type="ECO:0000313" key="12">
    <source>
        <dbReference type="EMBL" id="VFJ98918.1"/>
    </source>
</evidence>
<evidence type="ECO:0000313" key="13">
    <source>
        <dbReference type="EMBL" id="VFK00932.1"/>
    </source>
</evidence>
<dbReference type="Gene3D" id="3.40.50.620">
    <property type="entry name" value="HUPs"/>
    <property type="match status" value="1"/>
</dbReference>
<keyword evidence="6 11" id="KW-0862">Zinc</keyword>
<accession>A0A450V7X7</accession>
<feature type="binding site" evidence="11">
    <location>
        <position position="206"/>
    </location>
    <ligand>
        <name>Zn(2+)</name>
        <dbReference type="ChEBI" id="CHEBI:29105"/>
    </ligand>
</feature>
<evidence type="ECO:0000256" key="6">
    <source>
        <dbReference type="ARBA" id="ARBA00022833"/>
    </source>
</evidence>
<dbReference type="GO" id="GO:0008616">
    <property type="term" value="P:tRNA queuosine(34) biosynthetic process"/>
    <property type="evidence" value="ECO:0007669"/>
    <property type="project" value="UniProtKB-UniRule"/>
</dbReference>
<gene>
    <name evidence="11" type="primary">queC</name>
    <name evidence="13" type="ORF">BECKLFY1418A_GA0070994_11295</name>
    <name evidence="12" type="ORF">BECKLFY1418B_GA0070995_11312</name>
</gene>
<dbReference type="EMBL" id="CAADFF010000131">
    <property type="protein sequence ID" value="VFJ98918.1"/>
    <property type="molecule type" value="Genomic_DNA"/>
</dbReference>
<protein>
    <recommendedName>
        <fullName evidence="9 11">7-cyano-7-deazaguanine synthase</fullName>
        <ecNumber evidence="9 11">6.3.4.20</ecNumber>
    </recommendedName>
    <alternativeName>
        <fullName evidence="11">7-cyano-7-carbaguanine synthase</fullName>
    </alternativeName>
    <alternativeName>
        <fullName evidence="11">PreQ(0) synthase</fullName>
    </alternativeName>
    <alternativeName>
        <fullName evidence="11">Queuosine biosynthesis protein QueC</fullName>
    </alternativeName>
</protein>
<evidence type="ECO:0000256" key="11">
    <source>
        <dbReference type="HAMAP-Rule" id="MF_01633"/>
    </source>
</evidence>